<dbReference type="Proteomes" id="UP000887013">
    <property type="component" value="Unassembled WGS sequence"/>
</dbReference>
<accession>A0A8X6PWP0</accession>
<dbReference type="AlphaFoldDB" id="A0A8X6PWP0"/>
<comment type="caution">
    <text evidence="2">The sequence shown here is derived from an EMBL/GenBank/DDBJ whole genome shotgun (WGS) entry which is preliminary data.</text>
</comment>
<keyword evidence="1" id="KW-0812">Transmembrane</keyword>
<evidence type="ECO:0000313" key="3">
    <source>
        <dbReference type="Proteomes" id="UP000887013"/>
    </source>
</evidence>
<keyword evidence="3" id="KW-1185">Reference proteome</keyword>
<evidence type="ECO:0000256" key="1">
    <source>
        <dbReference type="SAM" id="Phobius"/>
    </source>
</evidence>
<reference evidence="2" key="1">
    <citation type="submission" date="2020-08" db="EMBL/GenBank/DDBJ databases">
        <title>Multicomponent nature underlies the extraordinary mechanical properties of spider dragline silk.</title>
        <authorList>
            <person name="Kono N."/>
            <person name="Nakamura H."/>
            <person name="Mori M."/>
            <person name="Yoshida Y."/>
            <person name="Ohtoshi R."/>
            <person name="Malay A.D."/>
            <person name="Moran D.A.P."/>
            <person name="Tomita M."/>
            <person name="Numata K."/>
            <person name="Arakawa K."/>
        </authorList>
    </citation>
    <scope>NUCLEOTIDE SEQUENCE</scope>
</reference>
<dbReference type="EMBL" id="BMAW01120465">
    <property type="protein sequence ID" value="GFT89456.1"/>
    <property type="molecule type" value="Genomic_DNA"/>
</dbReference>
<feature type="transmembrane region" description="Helical" evidence="1">
    <location>
        <begin position="64"/>
        <end position="82"/>
    </location>
</feature>
<keyword evidence="1" id="KW-0472">Membrane</keyword>
<name>A0A8X6PWP0_NEPPI</name>
<protein>
    <submittedName>
        <fullName evidence="2">Uncharacterized protein</fullName>
    </submittedName>
</protein>
<gene>
    <name evidence="2" type="ORF">NPIL_159781</name>
</gene>
<proteinExistence type="predicted"/>
<sequence>MLSSMFALFHIAKCRELPVPSNQLNNCTGSAPTNRRIYNTNQRTNQNYSNHRLAFFVFCSKMRAIYLLILIVCIVCIELGSVEGQTIFQRMDEVVCRRNCNRAFMSRSRKRGCCELYRACC</sequence>
<evidence type="ECO:0000313" key="2">
    <source>
        <dbReference type="EMBL" id="GFT89456.1"/>
    </source>
</evidence>
<organism evidence="2 3">
    <name type="scientific">Nephila pilipes</name>
    <name type="common">Giant wood spider</name>
    <name type="synonym">Nephila maculata</name>
    <dbReference type="NCBI Taxonomy" id="299642"/>
    <lineage>
        <taxon>Eukaryota</taxon>
        <taxon>Metazoa</taxon>
        <taxon>Ecdysozoa</taxon>
        <taxon>Arthropoda</taxon>
        <taxon>Chelicerata</taxon>
        <taxon>Arachnida</taxon>
        <taxon>Araneae</taxon>
        <taxon>Araneomorphae</taxon>
        <taxon>Entelegynae</taxon>
        <taxon>Araneoidea</taxon>
        <taxon>Nephilidae</taxon>
        <taxon>Nephila</taxon>
    </lineage>
</organism>
<keyword evidence="1" id="KW-1133">Transmembrane helix</keyword>